<dbReference type="RefSeq" id="WP_128957046.1">
    <property type="nucleotide sequence ID" value="NZ_RKMK01000059.1"/>
</dbReference>
<evidence type="ECO:0000313" key="2">
    <source>
        <dbReference type="Proteomes" id="UP000290174"/>
    </source>
</evidence>
<gene>
    <name evidence="1" type="ORF">EAS61_36450</name>
</gene>
<accession>A0A4Q0Q8F7</accession>
<dbReference type="EMBL" id="RKMK01000059">
    <property type="protein sequence ID" value="RXG85344.1"/>
    <property type="molecule type" value="Genomic_DNA"/>
</dbReference>
<reference evidence="1 2" key="1">
    <citation type="submission" date="2018-11" db="EMBL/GenBank/DDBJ databases">
        <title>Bradyrhizobium sp. nov., isolated from effective nodules of peanut in China.</title>
        <authorList>
            <person name="Li Y."/>
        </authorList>
    </citation>
    <scope>NUCLEOTIDE SEQUENCE [LARGE SCALE GENOMIC DNA]</scope>
    <source>
        <strain evidence="1 2">CCBAU 51770</strain>
    </source>
</reference>
<proteinExistence type="predicted"/>
<protein>
    <submittedName>
        <fullName evidence="1">Uncharacterized protein</fullName>
    </submittedName>
</protein>
<dbReference type="AlphaFoldDB" id="A0A4Q0Q8F7"/>
<comment type="caution">
    <text evidence="1">The sequence shown here is derived from an EMBL/GenBank/DDBJ whole genome shotgun (WGS) entry which is preliminary data.</text>
</comment>
<evidence type="ECO:0000313" key="1">
    <source>
        <dbReference type="EMBL" id="RXG85344.1"/>
    </source>
</evidence>
<organism evidence="1 2">
    <name type="scientific">Bradyrhizobium zhanjiangense</name>
    <dbReference type="NCBI Taxonomy" id="1325107"/>
    <lineage>
        <taxon>Bacteria</taxon>
        <taxon>Pseudomonadati</taxon>
        <taxon>Pseudomonadota</taxon>
        <taxon>Alphaproteobacteria</taxon>
        <taxon>Hyphomicrobiales</taxon>
        <taxon>Nitrobacteraceae</taxon>
        <taxon>Bradyrhizobium</taxon>
    </lineage>
</organism>
<name>A0A4Q0Q8F7_9BRAD</name>
<sequence length="86" mass="10247">MSDDENSIDIARRMSRNWVGEERSLDGMRDEFKLYGHGRRAGMLDELDAEFNKMSVDRDNLKRFAEFSTFRRDLHKLHQDLRKAGR</sequence>
<dbReference type="Proteomes" id="UP000290174">
    <property type="component" value="Unassembled WGS sequence"/>
</dbReference>